<dbReference type="Proteomes" id="UP000253628">
    <property type="component" value="Unassembled WGS sequence"/>
</dbReference>
<organism evidence="8 9">
    <name type="scientific">Eoetvoesiella caeni</name>
    <dbReference type="NCBI Taxonomy" id="645616"/>
    <lineage>
        <taxon>Bacteria</taxon>
        <taxon>Pseudomonadati</taxon>
        <taxon>Pseudomonadota</taxon>
        <taxon>Betaproteobacteria</taxon>
        <taxon>Burkholderiales</taxon>
        <taxon>Alcaligenaceae</taxon>
        <taxon>Eoetvoesiella</taxon>
    </lineage>
</organism>
<dbReference type="GO" id="GO:0016874">
    <property type="term" value="F:ligase activity"/>
    <property type="evidence" value="ECO:0007669"/>
    <property type="project" value="UniProtKB-KW"/>
</dbReference>
<feature type="domain" description="Biotin carboxylation" evidence="7">
    <location>
        <begin position="12"/>
        <end position="455"/>
    </location>
</feature>
<keyword evidence="2 5" id="KW-0547">Nucleotide-binding</keyword>
<dbReference type="PANTHER" id="PTHR18866:SF33">
    <property type="entry name" value="METHYLCROTONOYL-COA CARBOXYLASE SUBUNIT ALPHA, MITOCHONDRIAL-RELATED"/>
    <property type="match status" value="1"/>
</dbReference>
<dbReference type="InterPro" id="IPR011054">
    <property type="entry name" value="Rudment_hybrid_motif"/>
</dbReference>
<keyword evidence="4" id="KW-0092">Biotin</keyword>
<evidence type="ECO:0000256" key="4">
    <source>
        <dbReference type="ARBA" id="ARBA00023267"/>
    </source>
</evidence>
<dbReference type="PANTHER" id="PTHR18866">
    <property type="entry name" value="CARBOXYLASE:PYRUVATE/ACETYL-COA/PROPIONYL-COA CARBOXYLASE"/>
    <property type="match status" value="1"/>
</dbReference>
<feature type="domain" description="ATP-grasp" evidence="6">
    <location>
        <begin position="131"/>
        <end position="326"/>
    </location>
</feature>
<dbReference type="Pfam" id="PF00289">
    <property type="entry name" value="Biotin_carb_N"/>
    <property type="match status" value="1"/>
</dbReference>
<dbReference type="InterPro" id="IPR005481">
    <property type="entry name" value="BC-like_N"/>
</dbReference>
<dbReference type="InterPro" id="IPR005482">
    <property type="entry name" value="Biotin_COase_C"/>
</dbReference>
<dbReference type="Gene3D" id="3.30.470.20">
    <property type="entry name" value="ATP-grasp fold, B domain"/>
    <property type="match status" value="1"/>
</dbReference>
<protein>
    <submittedName>
        <fullName evidence="8">Acetyl-CoA carboxylase biotin carboxylase subunit</fullName>
    </submittedName>
</protein>
<dbReference type="AlphaFoldDB" id="A0A366H398"/>
<dbReference type="FunFam" id="3.30.1490.20:FF:000003">
    <property type="entry name" value="acetyl-CoA carboxylase isoform X1"/>
    <property type="match status" value="1"/>
</dbReference>
<dbReference type="FunFam" id="3.40.50.20:FF:000010">
    <property type="entry name" value="Propionyl-CoA carboxylase subunit alpha"/>
    <property type="match status" value="1"/>
</dbReference>
<dbReference type="NCBIfam" id="NF006367">
    <property type="entry name" value="PRK08591.1"/>
    <property type="match status" value="1"/>
</dbReference>
<dbReference type="SUPFAM" id="SSF52440">
    <property type="entry name" value="PreATP-grasp domain"/>
    <property type="match status" value="1"/>
</dbReference>
<evidence type="ECO:0000256" key="5">
    <source>
        <dbReference type="PROSITE-ProRule" id="PRU00409"/>
    </source>
</evidence>
<dbReference type="PROSITE" id="PS00867">
    <property type="entry name" value="CPSASE_2"/>
    <property type="match status" value="1"/>
</dbReference>
<evidence type="ECO:0000313" key="8">
    <source>
        <dbReference type="EMBL" id="RBP35769.1"/>
    </source>
</evidence>
<evidence type="ECO:0000256" key="1">
    <source>
        <dbReference type="ARBA" id="ARBA00022598"/>
    </source>
</evidence>
<evidence type="ECO:0000259" key="6">
    <source>
        <dbReference type="PROSITE" id="PS50975"/>
    </source>
</evidence>
<dbReference type="Pfam" id="PF02785">
    <property type="entry name" value="Biotin_carb_C"/>
    <property type="match status" value="1"/>
</dbReference>
<evidence type="ECO:0000256" key="3">
    <source>
        <dbReference type="ARBA" id="ARBA00022840"/>
    </source>
</evidence>
<keyword evidence="3 5" id="KW-0067">ATP-binding</keyword>
<dbReference type="PROSITE" id="PS50975">
    <property type="entry name" value="ATP_GRASP"/>
    <property type="match status" value="1"/>
</dbReference>
<comment type="caution">
    <text evidence="8">The sequence shown here is derived from an EMBL/GenBank/DDBJ whole genome shotgun (WGS) entry which is preliminary data.</text>
</comment>
<gene>
    <name evidence="8" type="ORF">DFR37_11543</name>
</gene>
<keyword evidence="1" id="KW-0436">Ligase</keyword>
<dbReference type="OrthoDB" id="9803706at2"/>
<dbReference type="SUPFAM" id="SSF56059">
    <property type="entry name" value="Glutathione synthetase ATP-binding domain-like"/>
    <property type="match status" value="1"/>
</dbReference>
<dbReference type="SUPFAM" id="SSF51246">
    <property type="entry name" value="Rudiment single hybrid motif"/>
    <property type="match status" value="1"/>
</dbReference>
<dbReference type="InterPro" id="IPR011761">
    <property type="entry name" value="ATP-grasp"/>
</dbReference>
<dbReference type="GO" id="GO:0005524">
    <property type="term" value="F:ATP binding"/>
    <property type="evidence" value="ECO:0007669"/>
    <property type="project" value="UniProtKB-UniRule"/>
</dbReference>
<reference evidence="8 9" key="1">
    <citation type="submission" date="2018-06" db="EMBL/GenBank/DDBJ databases">
        <title>Genomic Encyclopedia of Type Strains, Phase IV (KMG-IV): sequencing the most valuable type-strain genomes for metagenomic binning, comparative biology and taxonomic classification.</title>
        <authorList>
            <person name="Goeker M."/>
        </authorList>
    </citation>
    <scope>NUCLEOTIDE SEQUENCE [LARGE SCALE GENOMIC DNA]</scope>
    <source>
        <strain evidence="8 9">DSM 25520</strain>
    </source>
</reference>
<evidence type="ECO:0000256" key="2">
    <source>
        <dbReference type="ARBA" id="ARBA00022741"/>
    </source>
</evidence>
<proteinExistence type="predicted"/>
<keyword evidence="9" id="KW-1185">Reference proteome</keyword>
<dbReference type="PROSITE" id="PS50979">
    <property type="entry name" value="BC"/>
    <property type="match status" value="1"/>
</dbReference>
<dbReference type="InterPro" id="IPR050856">
    <property type="entry name" value="Biotin_carboxylase_complex"/>
</dbReference>
<sequence length="470" mass="51316">MDKAQTDSGTTKIRRVLVANRGEIALRIIRSLKRLDIESVLAVSTADRDSMGARMADRTVCIGPGRAADSYLKIGTLVQAALSTGAQAIHPGYGFLSERSEFARACEDNGLVFIGPTAEQIERMGNKLQAREIAQMAKVPITPGGPVESLGQALQAADEIGFPVLIKAVGGGGGRGLKRANTREELSKLFDLASAEALAAFGDGRVYIECFVTQGRHIEVQILGDGKQVVHLGDRDCSVQRRYQKLIEEAPAPDFPDDMRREVQAAAVRFAQHIGYRSAGTVEFLIDVQRKQFYFLEMNARIQVEHPVTELITGLDIVAEQLHIAQGNSLRLSQQDIHMKGHAIECRINAEDVENDFQPCPGRINEVQFPAMDGLRIDTYIEAGTMVPPFYDSMVAKIIAVADTRDEARRRLLDALAKVRIGGVKTNIRLHQAILRTPEFSAGGVDTGFLGRYLAQSAAADAEHKETSPT</sequence>
<dbReference type="GO" id="GO:0046872">
    <property type="term" value="F:metal ion binding"/>
    <property type="evidence" value="ECO:0007669"/>
    <property type="project" value="InterPro"/>
</dbReference>
<dbReference type="SMART" id="SM00878">
    <property type="entry name" value="Biotin_carb_C"/>
    <property type="match status" value="1"/>
</dbReference>
<accession>A0A366H398</accession>
<dbReference type="InterPro" id="IPR005479">
    <property type="entry name" value="CPAse_ATP-bd"/>
</dbReference>
<evidence type="ECO:0000313" key="9">
    <source>
        <dbReference type="Proteomes" id="UP000253628"/>
    </source>
</evidence>
<dbReference type="EMBL" id="QNRQ01000015">
    <property type="protein sequence ID" value="RBP35769.1"/>
    <property type="molecule type" value="Genomic_DNA"/>
</dbReference>
<evidence type="ECO:0000259" key="7">
    <source>
        <dbReference type="PROSITE" id="PS50979"/>
    </source>
</evidence>
<dbReference type="Pfam" id="PF02786">
    <property type="entry name" value="CPSase_L_D2"/>
    <property type="match status" value="1"/>
</dbReference>
<dbReference type="RefSeq" id="WP_113934883.1">
    <property type="nucleotide sequence ID" value="NZ_JACCEU010000011.1"/>
</dbReference>
<dbReference type="InterPro" id="IPR016185">
    <property type="entry name" value="PreATP-grasp_dom_sf"/>
</dbReference>
<dbReference type="InterPro" id="IPR011764">
    <property type="entry name" value="Biotin_carboxylation_dom"/>
</dbReference>
<name>A0A366H398_9BURK</name>